<dbReference type="PANTHER" id="PTHR12197:SF251">
    <property type="entry name" value="EG:BACR7C10.4 PROTEIN"/>
    <property type="match status" value="1"/>
</dbReference>
<keyword evidence="1" id="KW-0479">Metal-binding</keyword>
<dbReference type="GO" id="GO:0008270">
    <property type="term" value="F:zinc ion binding"/>
    <property type="evidence" value="ECO:0007669"/>
    <property type="project" value="UniProtKB-KW"/>
</dbReference>
<dbReference type="InterPro" id="IPR002893">
    <property type="entry name" value="Znf_MYND"/>
</dbReference>
<dbReference type="OMA" id="LHMKLGK"/>
<feature type="non-terminal residue" evidence="7">
    <location>
        <position position="424"/>
    </location>
</feature>
<feature type="coiled-coil region" evidence="5">
    <location>
        <begin position="259"/>
        <end position="290"/>
    </location>
</feature>
<dbReference type="GO" id="GO:0005634">
    <property type="term" value="C:nucleus"/>
    <property type="evidence" value="ECO:0007669"/>
    <property type="project" value="TreeGrafter"/>
</dbReference>
<reference evidence="7 8" key="1">
    <citation type="submission" date="2013-11" db="EMBL/GenBank/DDBJ databases">
        <title>Genome sequencing of Stegodyphus mimosarum.</title>
        <authorList>
            <person name="Bechsgaard J."/>
        </authorList>
    </citation>
    <scope>NUCLEOTIDE SEQUENCE [LARGE SCALE GENOMIC DNA]</scope>
</reference>
<evidence type="ECO:0000259" key="6">
    <source>
        <dbReference type="PROSITE" id="PS50865"/>
    </source>
</evidence>
<dbReference type="Proteomes" id="UP000054359">
    <property type="component" value="Unassembled WGS sequence"/>
</dbReference>
<keyword evidence="2 4" id="KW-0863">Zinc-finger</keyword>
<dbReference type="Gene3D" id="2.170.270.10">
    <property type="entry name" value="SET domain"/>
    <property type="match status" value="1"/>
</dbReference>
<name>A0A087UPG9_STEMI</name>
<dbReference type="Pfam" id="PF01753">
    <property type="entry name" value="zf-MYND"/>
    <property type="match status" value="1"/>
</dbReference>
<dbReference type="EMBL" id="KK120875">
    <property type="protein sequence ID" value="KFM79258.1"/>
    <property type="molecule type" value="Genomic_DNA"/>
</dbReference>
<dbReference type="Gene3D" id="1.25.40.970">
    <property type="match status" value="1"/>
</dbReference>
<protein>
    <submittedName>
        <fullName evidence="7">SET and MYND domain-containing protein 3</fullName>
    </submittedName>
</protein>
<keyword evidence="3" id="KW-0862">Zinc</keyword>
<dbReference type="Gene3D" id="1.10.220.160">
    <property type="match status" value="1"/>
</dbReference>
<feature type="domain" description="MYND-type" evidence="6">
    <location>
        <begin position="29"/>
        <end position="67"/>
    </location>
</feature>
<organism evidence="7 8">
    <name type="scientific">Stegodyphus mimosarum</name>
    <name type="common">African social velvet spider</name>
    <dbReference type="NCBI Taxonomy" id="407821"/>
    <lineage>
        <taxon>Eukaryota</taxon>
        <taxon>Metazoa</taxon>
        <taxon>Ecdysozoa</taxon>
        <taxon>Arthropoda</taxon>
        <taxon>Chelicerata</taxon>
        <taxon>Arachnida</taxon>
        <taxon>Araneae</taxon>
        <taxon>Araneomorphae</taxon>
        <taxon>Entelegynae</taxon>
        <taxon>Eresoidea</taxon>
        <taxon>Eresidae</taxon>
        <taxon>Stegodyphus</taxon>
    </lineage>
</organism>
<proteinExistence type="predicted"/>
<dbReference type="InterPro" id="IPR046341">
    <property type="entry name" value="SET_dom_sf"/>
</dbReference>
<dbReference type="InterPro" id="IPR011990">
    <property type="entry name" value="TPR-like_helical_dom_sf"/>
</dbReference>
<dbReference type="OrthoDB" id="265717at2759"/>
<evidence type="ECO:0000313" key="7">
    <source>
        <dbReference type="EMBL" id="KFM79258.1"/>
    </source>
</evidence>
<evidence type="ECO:0000256" key="3">
    <source>
        <dbReference type="ARBA" id="ARBA00022833"/>
    </source>
</evidence>
<dbReference type="InterPro" id="IPR050869">
    <property type="entry name" value="H3K4_H4K5_MeTrfase"/>
</dbReference>
<evidence type="ECO:0000256" key="5">
    <source>
        <dbReference type="SAM" id="Coils"/>
    </source>
</evidence>
<dbReference type="Gene3D" id="6.10.140.2220">
    <property type="match status" value="1"/>
</dbReference>
<keyword evidence="5" id="KW-0175">Coiled coil</keyword>
<dbReference type="STRING" id="407821.A0A087UPG9"/>
<evidence type="ECO:0000256" key="2">
    <source>
        <dbReference type="ARBA" id="ARBA00022771"/>
    </source>
</evidence>
<dbReference type="PROSITE" id="PS50865">
    <property type="entry name" value="ZF_MYND_2"/>
    <property type="match status" value="1"/>
</dbReference>
<keyword evidence="8" id="KW-1185">Reference proteome</keyword>
<evidence type="ECO:0000313" key="8">
    <source>
        <dbReference type="Proteomes" id="UP000054359"/>
    </source>
</evidence>
<accession>A0A087UPG9</accession>
<evidence type="ECO:0000256" key="4">
    <source>
        <dbReference type="PROSITE-ProRule" id="PRU00134"/>
    </source>
</evidence>
<gene>
    <name evidence="7" type="ORF">X975_07996</name>
</gene>
<dbReference type="SUPFAM" id="SSF82199">
    <property type="entry name" value="SET domain"/>
    <property type="match status" value="1"/>
</dbReference>
<dbReference type="AlphaFoldDB" id="A0A087UPG9"/>
<dbReference type="PANTHER" id="PTHR12197">
    <property type="entry name" value="HISTONE-LYSINE N-METHYLTRANSFERASE SMYD"/>
    <property type="match status" value="1"/>
</dbReference>
<evidence type="ECO:0000256" key="1">
    <source>
        <dbReference type="ARBA" id="ARBA00022723"/>
    </source>
</evidence>
<sequence>MSNFKRGDLIFLSKPYVYVLNSNQRGKRCDYCFLKNDDLKRCSQCTFLYFCGRNCQRKAWDIHKNECKYIMKASPKQPSASMRLISQIFFKIKKYGYDEPYEEIHGRKVSFRTLMSHAAEIKRNGKACQQMVALIGTLKDYIGQCNIPPTEEFIEIFGKMCINTFSICDSEMQSIGSGIYLGASVFDHSCQPDAEVVFDGTNLSVRAVRDIPHSDISQIFISYIEQLQLTKDRQEQLSEQYYFDCQCSRCTSTYYEKLMTKLAEDAVNAEEQLEKSNQELKRIKQMKKDNVSASQIYSACMQELVNQDKIFADTHICRIKILEIAFDACIENNQWADAITLGNQLTELYKLYYGPYHPNLGIHFFKLGKIQNFQNLMSAAEHNLFQAEEVLKVTHGTKHPLYQDLLKIIMETQTCISVNKEEEI</sequence>
<dbReference type="Gene3D" id="1.25.40.10">
    <property type="entry name" value="Tetratricopeptide repeat domain"/>
    <property type="match status" value="1"/>
</dbReference>
<dbReference type="PROSITE" id="PS01360">
    <property type="entry name" value="ZF_MYND_1"/>
    <property type="match status" value="1"/>
</dbReference>